<keyword evidence="6" id="KW-1185">Reference proteome</keyword>
<dbReference type="GO" id="GO:0031902">
    <property type="term" value="C:late endosome membrane"/>
    <property type="evidence" value="ECO:0007669"/>
    <property type="project" value="UniProtKB-SubCell"/>
</dbReference>
<dbReference type="GO" id="GO:0045022">
    <property type="term" value="P:early endosome to late endosome transport"/>
    <property type="evidence" value="ECO:0007669"/>
    <property type="project" value="InterPro"/>
</dbReference>
<dbReference type="Proteomes" id="UP001140094">
    <property type="component" value="Unassembled WGS sequence"/>
</dbReference>
<feature type="region of interest" description="Disordered" evidence="4">
    <location>
        <begin position="1"/>
        <end position="26"/>
    </location>
</feature>
<dbReference type="Pfam" id="PF00400">
    <property type="entry name" value="WD40"/>
    <property type="match status" value="2"/>
</dbReference>
<organism evidence="5 6">
    <name type="scientific">Coemansia guatemalensis</name>
    <dbReference type="NCBI Taxonomy" id="2761395"/>
    <lineage>
        <taxon>Eukaryota</taxon>
        <taxon>Fungi</taxon>
        <taxon>Fungi incertae sedis</taxon>
        <taxon>Zoopagomycota</taxon>
        <taxon>Kickxellomycotina</taxon>
        <taxon>Kickxellomycetes</taxon>
        <taxon>Kickxellales</taxon>
        <taxon>Kickxellaceae</taxon>
        <taxon>Coemansia</taxon>
    </lineage>
</organism>
<comment type="subcellular location">
    <subcellularLocation>
        <location evidence="1">Early endosome membrane</location>
        <topology evidence="1">Peripheral membrane protein</topology>
    </subcellularLocation>
    <subcellularLocation>
        <location evidence="2">Late endosome membrane</location>
    </subcellularLocation>
</comment>
<sequence length="359" mass="38929">MRPADANPATGALETAASGAERPLDMIPTDEAPSLLKISQEEIFLEHNSGIGLAKFSPSGDLIASYDDESILKVWSPDPSSIAPKLKNELDFTVNAMAWDRRHTHLLYLHDESGFIHTLNSNSNLMSRQLVSEKRYPWMQCMIASRVSSTLLTVCSTKPENTSDVSVRIWDAGANKTVASKRFSAAAEAKGVCAALNHNGNIAALAYSTGYVRLADLRTLETVATIKTKQRDVYSAEFSLDEDSLMVVTEVGGLTQWSLRKSSQMTAESTLGIGADEEGRAGVGADSRLDVDRVAFTPDRESVVVAPRDQCLVFNVDSAALTASTRRHKDLVSSVDVAADKSLSASEDGTIRVAWYRKV</sequence>
<dbReference type="Gene3D" id="2.130.10.10">
    <property type="entry name" value="YVTN repeat-like/Quinoprotein amine dehydrogenase"/>
    <property type="match status" value="2"/>
</dbReference>
<evidence type="ECO:0000256" key="1">
    <source>
        <dbReference type="ARBA" id="ARBA00004220"/>
    </source>
</evidence>
<evidence type="ECO:0000313" key="5">
    <source>
        <dbReference type="EMBL" id="KAJ2797809.1"/>
    </source>
</evidence>
<name>A0A9W8HXH4_9FUNG</name>
<evidence type="ECO:0000313" key="6">
    <source>
        <dbReference type="Proteomes" id="UP001140094"/>
    </source>
</evidence>
<dbReference type="GO" id="GO:0051898">
    <property type="term" value="P:negative regulation of phosphatidylinositol 3-kinase/protein kinase B signal transduction"/>
    <property type="evidence" value="ECO:0007669"/>
    <property type="project" value="InterPro"/>
</dbReference>
<feature type="repeat" description="WD" evidence="3">
    <location>
        <begin position="44"/>
        <end position="76"/>
    </location>
</feature>
<dbReference type="InterPro" id="IPR039724">
    <property type="entry name" value="WDR91"/>
</dbReference>
<dbReference type="AlphaFoldDB" id="A0A9W8HXH4"/>
<proteinExistence type="predicted"/>
<dbReference type="PROSITE" id="PS50082">
    <property type="entry name" value="WD_REPEATS_2"/>
    <property type="match status" value="1"/>
</dbReference>
<dbReference type="GO" id="GO:0031901">
    <property type="term" value="C:early endosome membrane"/>
    <property type="evidence" value="ECO:0007669"/>
    <property type="project" value="UniProtKB-SubCell"/>
</dbReference>
<dbReference type="SUPFAM" id="SSF50978">
    <property type="entry name" value="WD40 repeat-like"/>
    <property type="match status" value="1"/>
</dbReference>
<dbReference type="InterPro" id="IPR001680">
    <property type="entry name" value="WD40_rpt"/>
</dbReference>
<evidence type="ECO:0000256" key="3">
    <source>
        <dbReference type="PROSITE-ProRule" id="PRU00221"/>
    </source>
</evidence>
<accession>A0A9W8HXH4</accession>
<gene>
    <name evidence="5" type="primary">WDR91</name>
    <name evidence="5" type="ORF">H4R20_005053</name>
</gene>
<keyword evidence="3" id="KW-0853">WD repeat</keyword>
<dbReference type="PANTHER" id="PTHR13083:SF3">
    <property type="entry name" value="WD REPEAT-CONTAINING PROTEIN 91"/>
    <property type="match status" value="1"/>
</dbReference>
<dbReference type="SMART" id="SM00320">
    <property type="entry name" value="WD40"/>
    <property type="match status" value="3"/>
</dbReference>
<evidence type="ECO:0000256" key="4">
    <source>
        <dbReference type="SAM" id="MobiDB-lite"/>
    </source>
</evidence>
<dbReference type="EMBL" id="JANBUO010001541">
    <property type="protein sequence ID" value="KAJ2797809.1"/>
    <property type="molecule type" value="Genomic_DNA"/>
</dbReference>
<comment type="caution">
    <text evidence="5">The sequence shown here is derived from an EMBL/GenBank/DDBJ whole genome shotgun (WGS) entry which is preliminary data.</text>
</comment>
<dbReference type="GO" id="GO:0141039">
    <property type="term" value="F:phosphatidylinositol 3-kinase inhibitor activity"/>
    <property type="evidence" value="ECO:0007669"/>
    <property type="project" value="InterPro"/>
</dbReference>
<dbReference type="InterPro" id="IPR036322">
    <property type="entry name" value="WD40_repeat_dom_sf"/>
</dbReference>
<dbReference type="OrthoDB" id="193023at2759"/>
<evidence type="ECO:0000256" key="2">
    <source>
        <dbReference type="ARBA" id="ARBA00004414"/>
    </source>
</evidence>
<protein>
    <submittedName>
        <fullName evidence="5">WD repeat-containing protein 91</fullName>
    </submittedName>
</protein>
<dbReference type="PANTHER" id="PTHR13083">
    <property type="entry name" value="WD REPEAT-CONTAINING PROTEIN 91"/>
    <property type="match status" value="1"/>
</dbReference>
<reference evidence="5" key="1">
    <citation type="submission" date="2022-07" db="EMBL/GenBank/DDBJ databases">
        <title>Phylogenomic reconstructions and comparative analyses of Kickxellomycotina fungi.</title>
        <authorList>
            <person name="Reynolds N.K."/>
            <person name="Stajich J.E."/>
            <person name="Barry K."/>
            <person name="Grigoriev I.V."/>
            <person name="Crous P."/>
            <person name="Smith M.E."/>
        </authorList>
    </citation>
    <scope>NUCLEOTIDE SEQUENCE</scope>
    <source>
        <strain evidence="5">NRRL 1565</strain>
    </source>
</reference>
<dbReference type="InterPro" id="IPR015943">
    <property type="entry name" value="WD40/YVTN_repeat-like_dom_sf"/>
</dbReference>